<dbReference type="InterPro" id="IPR050987">
    <property type="entry name" value="AtrR-like"/>
</dbReference>
<evidence type="ECO:0000256" key="3">
    <source>
        <dbReference type="ARBA" id="ARBA00023125"/>
    </source>
</evidence>
<dbReference type="InterPro" id="IPR036864">
    <property type="entry name" value="Zn2-C6_fun-type_DNA-bd_sf"/>
</dbReference>
<evidence type="ECO:0000259" key="6">
    <source>
        <dbReference type="PROSITE" id="PS50048"/>
    </source>
</evidence>
<keyword evidence="3" id="KW-0238">DNA-binding</keyword>
<dbReference type="PROSITE" id="PS50048">
    <property type="entry name" value="ZN2_CY6_FUNGAL_2"/>
    <property type="match status" value="1"/>
</dbReference>
<evidence type="ECO:0000256" key="2">
    <source>
        <dbReference type="ARBA" id="ARBA00023015"/>
    </source>
</evidence>
<dbReference type="GO" id="GO:0003677">
    <property type="term" value="F:DNA binding"/>
    <property type="evidence" value="ECO:0007669"/>
    <property type="project" value="UniProtKB-KW"/>
</dbReference>
<dbReference type="Pfam" id="PF04082">
    <property type="entry name" value="Fungal_trans"/>
    <property type="match status" value="1"/>
</dbReference>
<dbReference type="EMBL" id="KN846960">
    <property type="protein sequence ID" value="KIW65501.1"/>
    <property type="molecule type" value="Genomic_DNA"/>
</dbReference>
<keyword evidence="4" id="KW-0804">Transcription</keyword>
<evidence type="ECO:0000313" key="8">
    <source>
        <dbReference type="Proteomes" id="UP000054266"/>
    </source>
</evidence>
<keyword evidence="8" id="KW-1185">Reference proteome</keyword>
<name>A0A0D2CJV5_9EURO</name>
<dbReference type="AlphaFoldDB" id="A0A0D2CJV5"/>
<accession>A0A0D2CJV5</accession>
<protein>
    <recommendedName>
        <fullName evidence="6">Zn(2)-C6 fungal-type domain-containing protein</fullName>
    </recommendedName>
</protein>
<keyword evidence="5" id="KW-0539">Nucleus</keyword>
<gene>
    <name evidence="7" type="ORF">PV04_07756</name>
</gene>
<dbReference type="HOGENOM" id="CLU_016203_1_0_1"/>
<evidence type="ECO:0000256" key="4">
    <source>
        <dbReference type="ARBA" id="ARBA00023163"/>
    </source>
</evidence>
<reference evidence="7 8" key="1">
    <citation type="submission" date="2015-01" db="EMBL/GenBank/DDBJ databases">
        <title>The Genome Sequence of Capronia semiimmersa CBS27337.</title>
        <authorList>
            <consortium name="The Broad Institute Genomics Platform"/>
            <person name="Cuomo C."/>
            <person name="de Hoog S."/>
            <person name="Gorbushina A."/>
            <person name="Stielow B."/>
            <person name="Teixiera M."/>
            <person name="Abouelleil A."/>
            <person name="Chapman S.B."/>
            <person name="Priest M."/>
            <person name="Young S.K."/>
            <person name="Wortman J."/>
            <person name="Nusbaum C."/>
            <person name="Birren B."/>
        </authorList>
    </citation>
    <scope>NUCLEOTIDE SEQUENCE [LARGE SCALE GENOMIC DNA]</scope>
    <source>
        <strain evidence="7 8">CBS 27337</strain>
    </source>
</reference>
<dbReference type="PANTHER" id="PTHR46910:SF18">
    <property type="entry name" value="ZN(II)2CYS6 TRANSCRIPTION FACTOR (EUROFUNG)"/>
    <property type="match status" value="1"/>
</dbReference>
<proteinExistence type="predicted"/>
<dbReference type="GO" id="GO:0006351">
    <property type="term" value="P:DNA-templated transcription"/>
    <property type="evidence" value="ECO:0007669"/>
    <property type="project" value="InterPro"/>
</dbReference>
<dbReference type="CDD" id="cd00067">
    <property type="entry name" value="GAL4"/>
    <property type="match status" value="1"/>
</dbReference>
<dbReference type="InterPro" id="IPR007219">
    <property type="entry name" value="XnlR_reg_dom"/>
</dbReference>
<sequence>MPDSERRTIKSRRITRACDYCHKRGVRCINAGGTQCQKCIEFDQSCTYERAAKRRGMKPKSGARAGSPAPAPRNFESANAHLKSSSQPWKAPTIASQAVVMSLVEVYFEIVYPIFPLFHRSTYLRKISRGDYTTDKDLFPVTMAACALVSARVRDQAIFNPSWDVQELSETPSETFYDAAVRYSAGSEDSRQAHTLNSLRCLALLALTAIQHGKIREMQLFLGKYHTFVAMDGLHDESNWPKDIGIIETEERRRLIWSMYTLEVYSSIIWNGVTRCREQQINVAYTTEMDDDLFNDMGYNQPASSPVDIGPSPGGRWGDVRSSSWLCGWNFTTDLYQVLEHVITNFRDRRRHRRTSLSDMFGDKTALSATSVRDSIMALYGNLPGCFKEFPEVTCNPSSDRYGFQAANITATVQLLRMMLFASGGGTIEERCKIASEVVDAFMRIPVAYLRAISSPLLHHLAGIGAILGSVLEEPLSDIAYQQVRVVLLSLAQLLENLDHGIHSVINAQRLRDLVAQIDGYWNQLRICSEGEPSPQLSPANPKYHGLRQPDTLRTIPSQLTTNIFEDWPWNLDLLQAAESWPSTNLALDV</sequence>
<evidence type="ECO:0000256" key="1">
    <source>
        <dbReference type="ARBA" id="ARBA00022723"/>
    </source>
</evidence>
<organism evidence="7 8">
    <name type="scientific">Phialophora macrospora</name>
    <dbReference type="NCBI Taxonomy" id="1851006"/>
    <lineage>
        <taxon>Eukaryota</taxon>
        <taxon>Fungi</taxon>
        <taxon>Dikarya</taxon>
        <taxon>Ascomycota</taxon>
        <taxon>Pezizomycotina</taxon>
        <taxon>Eurotiomycetes</taxon>
        <taxon>Chaetothyriomycetidae</taxon>
        <taxon>Chaetothyriales</taxon>
        <taxon>Herpotrichiellaceae</taxon>
        <taxon>Phialophora</taxon>
    </lineage>
</organism>
<dbReference type="SUPFAM" id="SSF57701">
    <property type="entry name" value="Zn2/Cys6 DNA-binding domain"/>
    <property type="match status" value="1"/>
</dbReference>
<dbReference type="CDD" id="cd12148">
    <property type="entry name" value="fungal_TF_MHR"/>
    <property type="match status" value="1"/>
</dbReference>
<dbReference type="InterPro" id="IPR001138">
    <property type="entry name" value="Zn2Cys6_DnaBD"/>
</dbReference>
<keyword evidence="2" id="KW-0805">Transcription regulation</keyword>
<evidence type="ECO:0000256" key="5">
    <source>
        <dbReference type="ARBA" id="ARBA00023242"/>
    </source>
</evidence>
<dbReference type="GO" id="GO:0000981">
    <property type="term" value="F:DNA-binding transcription factor activity, RNA polymerase II-specific"/>
    <property type="evidence" value="ECO:0007669"/>
    <property type="project" value="InterPro"/>
</dbReference>
<feature type="domain" description="Zn(2)-C6 fungal-type" evidence="6">
    <location>
        <begin position="17"/>
        <end position="48"/>
    </location>
</feature>
<dbReference type="GO" id="GO:0008270">
    <property type="term" value="F:zinc ion binding"/>
    <property type="evidence" value="ECO:0007669"/>
    <property type="project" value="InterPro"/>
</dbReference>
<dbReference type="SMART" id="SM00066">
    <property type="entry name" value="GAL4"/>
    <property type="match status" value="1"/>
</dbReference>
<evidence type="ECO:0000313" key="7">
    <source>
        <dbReference type="EMBL" id="KIW65501.1"/>
    </source>
</evidence>
<keyword evidence="1" id="KW-0479">Metal-binding</keyword>
<dbReference type="PANTHER" id="PTHR46910">
    <property type="entry name" value="TRANSCRIPTION FACTOR PDR1"/>
    <property type="match status" value="1"/>
</dbReference>
<dbReference type="Proteomes" id="UP000054266">
    <property type="component" value="Unassembled WGS sequence"/>
</dbReference>
<dbReference type="Gene3D" id="4.10.240.10">
    <property type="entry name" value="Zn(2)-C6 fungal-type DNA-binding domain"/>
    <property type="match status" value="1"/>
</dbReference>